<keyword evidence="4" id="KW-0002">3D-structure</keyword>
<dbReference type="PANTHER" id="PTHR42879">
    <property type="entry name" value="3-OXOACYL-(ACYL-CARRIER-PROTEIN) REDUCTASE"/>
    <property type="match status" value="1"/>
</dbReference>
<reference evidence="4" key="2">
    <citation type="journal article" date="2022" name="ChemCatChem">
        <title>Biocatalytically active and stable cross-linked enzyme crystals of halohydrin dehalogenase HheG by protein engineering.</title>
        <authorList>
            <person name="Staar M."/>
            <person name="Henke S."/>
            <person name="Blankenfeldt W."/>
            <person name="Schallmey A."/>
        </authorList>
    </citation>
    <scope>X-RAY CRYSTALLOGRAPHY (2.72 ANGSTROMS)</scope>
</reference>
<dbReference type="EMBL" id="AP012057">
    <property type="protein sequence ID" value="BAN03849.1"/>
    <property type="molecule type" value="Genomic_DNA"/>
</dbReference>
<evidence type="ECO:0007829" key="4">
    <source>
        <dbReference type="PDB" id="7QY3"/>
    </source>
</evidence>
<gene>
    <name evidence="2" type="ORF">YM304_35350</name>
</gene>
<dbReference type="PRINTS" id="PR00081">
    <property type="entry name" value="GDHRDH"/>
</dbReference>
<organism evidence="2 3">
    <name type="scientific">Ilumatobacter coccineus (strain NBRC 103263 / KCTC 29153 / YM16-304)</name>
    <dbReference type="NCBI Taxonomy" id="1313172"/>
    <lineage>
        <taxon>Bacteria</taxon>
        <taxon>Bacillati</taxon>
        <taxon>Actinomycetota</taxon>
        <taxon>Acidimicrobiia</taxon>
        <taxon>Acidimicrobiales</taxon>
        <taxon>Ilumatobacteraceae</taxon>
        <taxon>Ilumatobacter</taxon>
    </lineage>
</organism>
<dbReference type="PANTHER" id="PTHR42879:SF2">
    <property type="entry name" value="3-OXOACYL-[ACYL-CARRIER-PROTEIN] REDUCTASE FABG"/>
    <property type="match status" value="1"/>
</dbReference>
<keyword evidence="3" id="KW-1185">Reference proteome</keyword>
<dbReference type="InterPro" id="IPR002347">
    <property type="entry name" value="SDR_fam"/>
</dbReference>
<dbReference type="PDB" id="7QY3">
    <property type="method" value="X-ray"/>
    <property type="resolution" value="2.72 A"/>
    <property type="chains" value="A/B/C/D/E/F/G/H/I/J=1-262"/>
</dbReference>
<dbReference type="AlphaFoldDB" id="A0A6C7EF96"/>
<dbReference type="Pfam" id="PF13561">
    <property type="entry name" value="adh_short_C2"/>
    <property type="match status" value="1"/>
</dbReference>
<dbReference type="SUPFAM" id="SSF51735">
    <property type="entry name" value="NAD(P)-binding Rossmann-fold domains"/>
    <property type="match status" value="1"/>
</dbReference>
<evidence type="ECO:0000256" key="1">
    <source>
        <dbReference type="ARBA" id="ARBA00006484"/>
    </source>
</evidence>
<dbReference type="InterPro" id="IPR036291">
    <property type="entry name" value="NAD(P)-bd_dom_sf"/>
</dbReference>
<proteinExistence type="evidence at protein level"/>
<evidence type="ECO:0000313" key="3">
    <source>
        <dbReference type="Proteomes" id="UP000011863"/>
    </source>
</evidence>
<evidence type="ECO:0000313" key="2">
    <source>
        <dbReference type="EMBL" id="BAN03849.1"/>
    </source>
</evidence>
<comment type="similarity">
    <text evidence="1">Belongs to the short-chain dehydrogenases/reductases (SDR) family.</text>
</comment>
<sequence length="262" mass="27717">MSNAENRPVALITMATGYVGPALARTMADRGFDLVLHGTAGDGTMVGVEESFDSQIADLAKRGADVLTISDVDLTTRTGNQSMIERVLERFGRLDSACLVTGLIVTGKFLDMTDDQWAKVKATNLDMVFHGLQAVLPPMVAAGAGQCVVFTSATGGRPDPMVSIYGGTRAGANGIVRAVGLEHARHGVQVNAIGTNYMDFPGFLKASRADGDPERRAMIEAQVPLRRLGTMDELSSVTAGLLDGSNRFQTGQFFDFSGGWGA</sequence>
<dbReference type="RefSeq" id="WP_015443096.1">
    <property type="nucleotide sequence ID" value="NC_020520.1"/>
</dbReference>
<dbReference type="KEGG" id="aym:YM304_35350"/>
<accession>A0A6C7EF96</accession>
<dbReference type="SMR" id="A0A6C7EF96"/>
<reference evidence="2 3" key="1">
    <citation type="journal article" date="2013" name="Int. J. Syst. Evol. Microbiol.">
        <title>Ilumatobacter nonamiense sp. nov. and Ilumatobacter coccineum sp. nov., isolated from seashore sand.</title>
        <authorList>
            <person name="Matsumoto A."/>
            <person name="Kasai H."/>
            <person name="Matsuo Y."/>
            <person name="Shizuri Y."/>
            <person name="Ichikawa N."/>
            <person name="Fujita N."/>
            <person name="Omura S."/>
            <person name="Takahashi Y."/>
        </authorList>
    </citation>
    <scope>NUCLEOTIDE SEQUENCE [LARGE SCALE GENOMIC DNA]</scope>
    <source>
        <strain evidence="3">NBRC 103263 / KCTC 29153 / YM16-304</strain>
    </source>
</reference>
<dbReference type="Gene3D" id="3.40.50.720">
    <property type="entry name" value="NAD(P)-binding Rossmann-like Domain"/>
    <property type="match status" value="1"/>
</dbReference>
<dbReference type="InterPro" id="IPR050259">
    <property type="entry name" value="SDR"/>
</dbReference>
<dbReference type="OrthoDB" id="9797538at2"/>
<protein>
    <submittedName>
        <fullName evidence="2">Putative oxidoreductase</fullName>
    </submittedName>
</protein>
<name>A0A6C7EF96_ILUCY</name>
<dbReference type="Proteomes" id="UP000011863">
    <property type="component" value="Chromosome"/>
</dbReference>